<dbReference type="EMBL" id="JABAIM010000003">
    <property type="protein sequence ID" value="NLR76278.1"/>
    <property type="molecule type" value="Genomic_DNA"/>
</dbReference>
<evidence type="ECO:0000313" key="1">
    <source>
        <dbReference type="EMBL" id="NLR76278.1"/>
    </source>
</evidence>
<reference evidence="1 2" key="1">
    <citation type="submission" date="2020-04" db="EMBL/GenBank/DDBJ databases">
        <title>Draft genome of Leeia sp. IMCC25680.</title>
        <authorList>
            <person name="Song J."/>
            <person name="Cho J.-C."/>
        </authorList>
    </citation>
    <scope>NUCLEOTIDE SEQUENCE [LARGE SCALE GENOMIC DNA]</scope>
    <source>
        <strain evidence="1 2">IMCC25680</strain>
    </source>
</reference>
<dbReference type="InterPro" id="IPR011008">
    <property type="entry name" value="Dimeric_a/b-barrel"/>
</dbReference>
<dbReference type="AlphaFoldDB" id="A0A847SGA5"/>
<organism evidence="1 2">
    <name type="scientific">Leeia aquatica</name>
    <dbReference type="NCBI Taxonomy" id="2725557"/>
    <lineage>
        <taxon>Bacteria</taxon>
        <taxon>Pseudomonadati</taxon>
        <taxon>Pseudomonadota</taxon>
        <taxon>Betaproteobacteria</taxon>
        <taxon>Neisseriales</taxon>
        <taxon>Leeiaceae</taxon>
        <taxon>Leeia</taxon>
    </lineage>
</organism>
<dbReference type="Proteomes" id="UP000587991">
    <property type="component" value="Unassembled WGS sequence"/>
</dbReference>
<evidence type="ECO:0000313" key="2">
    <source>
        <dbReference type="Proteomes" id="UP000587991"/>
    </source>
</evidence>
<keyword evidence="2" id="KW-1185">Reference proteome</keyword>
<gene>
    <name evidence="1" type="ORF">HF682_14020</name>
</gene>
<dbReference type="RefSeq" id="WP_168877942.1">
    <property type="nucleotide sequence ID" value="NZ_JABAIM010000003.1"/>
</dbReference>
<name>A0A847SGA5_9NEIS</name>
<protein>
    <recommendedName>
        <fullName evidence="3">ABM domain-containing protein</fullName>
    </recommendedName>
</protein>
<dbReference type="SUPFAM" id="SSF54909">
    <property type="entry name" value="Dimeric alpha+beta barrel"/>
    <property type="match status" value="1"/>
</dbReference>
<evidence type="ECO:0008006" key="3">
    <source>
        <dbReference type="Google" id="ProtNLM"/>
    </source>
</evidence>
<sequence>MNPVQPLPPLPFAGVEWSRFRLRPGVTEAQLMSAAQKVVDGLLRHQPGFQGHAVLRDGEGGYIDLLLADSEARAQALCGMWVSHPACADYLALLEPDSVQLGFHSSLCSASALPLRAELILGGAGEVLA</sequence>
<accession>A0A847SGA5</accession>
<proteinExistence type="predicted"/>
<comment type="caution">
    <text evidence="1">The sequence shown here is derived from an EMBL/GenBank/DDBJ whole genome shotgun (WGS) entry which is preliminary data.</text>
</comment>